<dbReference type="InterPro" id="IPR017981">
    <property type="entry name" value="GPCR_2-like_7TM"/>
</dbReference>
<dbReference type="InterPro" id="IPR053231">
    <property type="entry name" value="GPCR_LN-TM7"/>
</dbReference>
<dbReference type="Pfam" id="PF00002">
    <property type="entry name" value="7tm_2"/>
    <property type="match status" value="1"/>
</dbReference>
<dbReference type="Gene3D" id="1.20.1070.10">
    <property type="entry name" value="Rhodopsin 7-helix transmembrane proteins"/>
    <property type="match status" value="1"/>
</dbReference>
<keyword evidence="4 5" id="KW-0472">Membrane</keyword>
<evidence type="ECO:0000256" key="5">
    <source>
        <dbReference type="SAM" id="Phobius"/>
    </source>
</evidence>
<dbReference type="GO" id="GO:0004930">
    <property type="term" value="F:G protein-coupled receptor activity"/>
    <property type="evidence" value="ECO:0007669"/>
    <property type="project" value="InterPro"/>
</dbReference>
<dbReference type="GO" id="GO:0007166">
    <property type="term" value="P:cell surface receptor signaling pathway"/>
    <property type="evidence" value="ECO:0007669"/>
    <property type="project" value="InterPro"/>
</dbReference>
<dbReference type="GO" id="GO:0016020">
    <property type="term" value="C:membrane"/>
    <property type="evidence" value="ECO:0007669"/>
    <property type="project" value="UniProtKB-SubCell"/>
</dbReference>
<dbReference type="GeneID" id="110989451"/>
<evidence type="ECO:0000313" key="8">
    <source>
        <dbReference type="RefSeq" id="XP_022109526.1"/>
    </source>
</evidence>
<evidence type="ECO:0000256" key="4">
    <source>
        <dbReference type="ARBA" id="ARBA00023136"/>
    </source>
</evidence>
<feature type="transmembrane region" description="Helical" evidence="5">
    <location>
        <begin position="657"/>
        <end position="682"/>
    </location>
</feature>
<dbReference type="Proteomes" id="UP000694845">
    <property type="component" value="Unplaced"/>
</dbReference>
<organism evidence="7 8">
    <name type="scientific">Acanthaster planci</name>
    <name type="common">Crown-of-thorns starfish</name>
    <dbReference type="NCBI Taxonomy" id="133434"/>
    <lineage>
        <taxon>Eukaryota</taxon>
        <taxon>Metazoa</taxon>
        <taxon>Echinodermata</taxon>
        <taxon>Eleutherozoa</taxon>
        <taxon>Asterozoa</taxon>
        <taxon>Asteroidea</taxon>
        <taxon>Valvatacea</taxon>
        <taxon>Valvatida</taxon>
        <taxon>Acanthasteridae</taxon>
        <taxon>Acanthaster</taxon>
    </lineage>
</organism>
<evidence type="ECO:0000256" key="2">
    <source>
        <dbReference type="ARBA" id="ARBA00022692"/>
    </source>
</evidence>
<evidence type="ECO:0000313" key="7">
    <source>
        <dbReference type="Proteomes" id="UP000694845"/>
    </source>
</evidence>
<dbReference type="KEGG" id="aplc:110989451"/>
<keyword evidence="2 5" id="KW-0812">Transmembrane</keyword>
<proteinExistence type="predicted"/>
<evidence type="ECO:0000259" key="6">
    <source>
        <dbReference type="PROSITE" id="PS50261"/>
    </source>
</evidence>
<protein>
    <submittedName>
        <fullName evidence="8">Uncharacterized protein LOC110989451</fullName>
    </submittedName>
</protein>
<dbReference type="RefSeq" id="XP_022109526.1">
    <property type="nucleotide sequence ID" value="XM_022253834.1"/>
</dbReference>
<keyword evidence="3 5" id="KW-1133">Transmembrane helix</keyword>
<feature type="transmembrane region" description="Helical" evidence="5">
    <location>
        <begin position="569"/>
        <end position="593"/>
    </location>
</feature>
<dbReference type="PANTHER" id="PTHR45902:SF1">
    <property type="entry name" value="LATROPHILIN RECEPTOR-LIKE PROTEIN A"/>
    <property type="match status" value="1"/>
</dbReference>
<feature type="transmembrane region" description="Helical" evidence="5">
    <location>
        <begin position="538"/>
        <end position="557"/>
    </location>
</feature>
<dbReference type="OMA" id="TICHEIQ"/>
<sequence>MLHSKYFAYLGCISPIYTDISYNSFVVVDRCPPGWFIGTTRNRCENITLSRQEKHLTLFVNGPGDVVFKNVYCAICHGIEEEQLHSWVAELWECQPAAGETVPVEDGGEPDYNTCSEFRVHPPASMPYDPHRCYPGIIESCPPNTTAPVEQIQLCETRTSLLFERPGDAVYKNIHCLNCSNGSTGSVNEDNLACRPLSRRIRFDPRLSFTILFDFRLRGVHIVKNTWHGTERISSSPQLLRNCSQWQLYDPFRGVCRDIMCTDGQAPDEASGTCSTEQVEGTSIRLAKFLNDCPKDLKAINGEISKNNSSLWTVEDIKQADTSSGKRRHVSLNIYTNFARAGHIQSSLDLILSNVTDLVDLACNASSLVLVASNQPPNPPKGICEGYRLGNISFADIFFLDGAFNVNISGFVYDQHEFMHETEYVFDVGEAIVTKRESVTLCNPLVGDRGCSPITLYPEDFYRSIDGGALTEKDGGLLFIAGSYWLLPDGTARVCRVEWFHALAYVSYVGSSCSVTGLALALLTYITFPSLRNTPGKIVMNLMGALFVSQVFLMFVADPQSWLCELRGAMLHFSWLAVFSWMSVLACDLAYNLNFNLRPAQQARQGRLQDWKVLKLSIFAWGLPAAIVFSCLMATRFNRSSSIWFQYGGKTCWIVGTFQSVLAFGCPVTLAITLNFAMFGHLMHRMIANNRRLAALRVGQQTKTTILLCLKVKV</sequence>
<dbReference type="OrthoDB" id="6134459at2759"/>
<keyword evidence="7" id="KW-1185">Reference proteome</keyword>
<gene>
    <name evidence="8" type="primary">LOC110989451</name>
</gene>
<accession>A0A8B8A109</accession>
<name>A0A8B8A109_ACAPL</name>
<dbReference type="PANTHER" id="PTHR45902">
    <property type="entry name" value="LATROPHILIN RECEPTOR-LIKE PROTEIN A"/>
    <property type="match status" value="1"/>
</dbReference>
<feature type="transmembrane region" description="Helical" evidence="5">
    <location>
        <begin position="502"/>
        <end position="526"/>
    </location>
</feature>
<comment type="subcellular location">
    <subcellularLocation>
        <location evidence="1">Membrane</location>
        <topology evidence="1">Multi-pass membrane protein</topology>
    </subcellularLocation>
</comment>
<feature type="domain" description="G-protein coupled receptors family 2 profile 2" evidence="6">
    <location>
        <begin position="503"/>
        <end position="679"/>
    </location>
</feature>
<dbReference type="CDD" id="cd13952">
    <property type="entry name" value="7tm_classB"/>
    <property type="match status" value="1"/>
</dbReference>
<dbReference type="AlphaFoldDB" id="A0A8B8A109"/>
<evidence type="ECO:0000256" key="1">
    <source>
        <dbReference type="ARBA" id="ARBA00004141"/>
    </source>
</evidence>
<evidence type="ECO:0000256" key="3">
    <source>
        <dbReference type="ARBA" id="ARBA00022989"/>
    </source>
</evidence>
<reference evidence="8" key="1">
    <citation type="submission" date="2025-08" db="UniProtKB">
        <authorList>
            <consortium name="RefSeq"/>
        </authorList>
    </citation>
    <scope>IDENTIFICATION</scope>
</reference>
<feature type="transmembrane region" description="Helical" evidence="5">
    <location>
        <begin position="613"/>
        <end position="637"/>
    </location>
</feature>
<dbReference type="InterPro" id="IPR000832">
    <property type="entry name" value="GPCR_2_secretin-like"/>
</dbReference>
<dbReference type="PROSITE" id="PS50261">
    <property type="entry name" value="G_PROTEIN_RECEP_F2_4"/>
    <property type="match status" value="1"/>
</dbReference>